<proteinExistence type="inferred from homology"/>
<dbReference type="Gene3D" id="3.40.50.12660">
    <property type="match status" value="2"/>
</dbReference>
<evidence type="ECO:0000256" key="1">
    <source>
        <dbReference type="ARBA" id="ARBA00009005"/>
    </source>
</evidence>
<dbReference type="GO" id="GO:0006508">
    <property type="term" value="P:proteolysis"/>
    <property type="evidence" value="ECO:0007669"/>
    <property type="project" value="InterPro"/>
</dbReference>
<feature type="domain" description="Peptidase C14 caspase" evidence="3">
    <location>
        <begin position="7"/>
        <end position="103"/>
    </location>
</feature>
<dbReference type="Pfam" id="PF00656">
    <property type="entry name" value="Peptidase_C14"/>
    <property type="match status" value="2"/>
</dbReference>
<dbReference type="Proteomes" id="UP000186601">
    <property type="component" value="Unassembled WGS sequence"/>
</dbReference>
<dbReference type="PANTHER" id="PTHR48104:SF30">
    <property type="entry name" value="METACASPASE-1"/>
    <property type="match status" value="1"/>
</dbReference>
<dbReference type="PANTHER" id="PTHR48104">
    <property type="entry name" value="METACASPASE-4"/>
    <property type="match status" value="1"/>
</dbReference>
<dbReference type="GO" id="GO:0004197">
    <property type="term" value="F:cysteine-type endopeptidase activity"/>
    <property type="evidence" value="ECO:0007669"/>
    <property type="project" value="InterPro"/>
</dbReference>
<sequence length="210" mass="23700">MEVNLKIGINYRGTPQELHGCINDAKNVQQFLINNWNYKAEDIVLLTDDATNPRQIPTRQNIIEAMHWLVNGAHPHDSLFFHYSGHGGQVKDKDGDELDGFDENLPYRYHTDGRAKGSQVTASHRKEKSTPADVISWSGCKDSQTSADTWEAGVATGAMSFAFMSCLRTNPHQSYQDLLRSIRNILHDRYSQKPQLSSSHPIDTGLQFIM</sequence>
<reference evidence="4 5" key="1">
    <citation type="submission" date="2018-02" db="EMBL/GenBank/DDBJ databases">
        <title>Genome sequence of the basidiomycete white-rot fungus Phlebia centrifuga.</title>
        <authorList>
            <person name="Granchi Z."/>
            <person name="Peng M."/>
            <person name="de Vries R.P."/>
            <person name="Hilden K."/>
            <person name="Makela M.R."/>
            <person name="Grigoriev I."/>
            <person name="Riley R."/>
        </authorList>
    </citation>
    <scope>NUCLEOTIDE SEQUENCE [LARGE SCALE GENOMIC DNA]</scope>
    <source>
        <strain evidence="4 5">FBCC195</strain>
    </source>
</reference>
<dbReference type="AlphaFoldDB" id="A0A2R6S4Q9"/>
<organism evidence="4 5">
    <name type="scientific">Hermanssonia centrifuga</name>
    <dbReference type="NCBI Taxonomy" id="98765"/>
    <lineage>
        <taxon>Eukaryota</taxon>
        <taxon>Fungi</taxon>
        <taxon>Dikarya</taxon>
        <taxon>Basidiomycota</taxon>
        <taxon>Agaricomycotina</taxon>
        <taxon>Agaricomycetes</taxon>
        <taxon>Polyporales</taxon>
        <taxon>Meruliaceae</taxon>
        <taxon>Hermanssonia</taxon>
    </lineage>
</organism>
<accession>A0A2R6S4Q9</accession>
<keyword evidence="5" id="KW-1185">Reference proteome</keyword>
<dbReference type="InterPro" id="IPR011600">
    <property type="entry name" value="Pept_C14_caspase"/>
</dbReference>
<evidence type="ECO:0000256" key="2">
    <source>
        <dbReference type="SAM" id="MobiDB-lite"/>
    </source>
</evidence>
<feature type="region of interest" description="Disordered" evidence="2">
    <location>
        <begin position="112"/>
        <end position="138"/>
    </location>
</feature>
<gene>
    <name evidence="4" type="ORF">PHLCEN_2v873</name>
</gene>
<dbReference type="GO" id="GO:0005737">
    <property type="term" value="C:cytoplasm"/>
    <property type="evidence" value="ECO:0007669"/>
    <property type="project" value="TreeGrafter"/>
</dbReference>
<comment type="similarity">
    <text evidence="1">Belongs to the peptidase C14B family.</text>
</comment>
<dbReference type="OrthoDB" id="3223806at2759"/>
<evidence type="ECO:0000313" key="5">
    <source>
        <dbReference type="Proteomes" id="UP000186601"/>
    </source>
</evidence>
<comment type="caution">
    <text evidence="4">The sequence shown here is derived from an EMBL/GenBank/DDBJ whole genome shotgun (WGS) entry which is preliminary data.</text>
</comment>
<dbReference type="InterPro" id="IPR050452">
    <property type="entry name" value="Metacaspase"/>
</dbReference>
<evidence type="ECO:0000259" key="3">
    <source>
        <dbReference type="Pfam" id="PF00656"/>
    </source>
</evidence>
<dbReference type="EMBL" id="MLYV02000068">
    <property type="protein sequence ID" value="PSS37280.1"/>
    <property type="molecule type" value="Genomic_DNA"/>
</dbReference>
<feature type="domain" description="Peptidase C14 caspase" evidence="3">
    <location>
        <begin position="119"/>
        <end position="201"/>
    </location>
</feature>
<dbReference type="STRING" id="98765.A0A2R6S4Q9"/>
<evidence type="ECO:0000313" key="4">
    <source>
        <dbReference type="EMBL" id="PSS37280.1"/>
    </source>
</evidence>
<name>A0A2R6S4Q9_9APHY</name>
<protein>
    <recommendedName>
        <fullName evidence="3">Peptidase C14 caspase domain-containing protein</fullName>
    </recommendedName>
</protein>